<dbReference type="RefSeq" id="YP_009188378.1">
    <property type="nucleotide sequence ID" value="NC_028665.1"/>
</dbReference>
<sequence>MSTKVTGLTASNVKALALIAEALGADVRLVGYSLTSTTFTYPGTPAEAIAWLDEGRQTLIAGGYSANRHPARSLAAVRRKLAQQ</sequence>
<proteinExistence type="predicted"/>
<gene>
    <name evidence="1" type="ORF">GTE6_10</name>
</gene>
<evidence type="ECO:0000313" key="1">
    <source>
        <dbReference type="EMBL" id="AKI28652.1"/>
    </source>
</evidence>
<protein>
    <submittedName>
        <fullName evidence="1">Uncharacterized protein</fullName>
    </submittedName>
</protein>
<dbReference type="Proteomes" id="UP000202434">
    <property type="component" value="Segment"/>
</dbReference>
<dbReference type="GeneID" id="26516794"/>
<dbReference type="KEGG" id="vg:26516794"/>
<dbReference type="EMBL" id="KR053200">
    <property type="protein sequence ID" value="AKI28652.1"/>
    <property type="molecule type" value="Genomic_DNA"/>
</dbReference>
<name>A0A0K0MWP2_9CAUD</name>
<keyword evidence="2" id="KW-1185">Reference proteome</keyword>
<reference evidence="1 2" key="1">
    <citation type="journal article" date="2015" name="PLoS ONE">
        <title>Lysis to Kill: Evaluation of the Lytic Abilities, and Genomics of Nine Bacteriophages Infective for Gordonia spp. and Their Potential Use in Activated Sludge Foam Biocontrol.</title>
        <authorList>
            <person name="Dyson Z.A."/>
            <person name="Tucci J."/>
            <person name="Seviour R.J."/>
            <person name="Petrovski S."/>
        </authorList>
    </citation>
    <scope>NUCLEOTIDE SEQUENCE [LARGE SCALE GENOMIC DNA]</scope>
</reference>
<organism evidence="1 2">
    <name type="scientific">Gordonia phage GTE6</name>
    <dbReference type="NCBI Taxonomy" id="1647474"/>
    <lineage>
        <taxon>Viruses</taxon>
        <taxon>Duplodnaviria</taxon>
        <taxon>Heunggongvirae</taxon>
        <taxon>Uroviricota</taxon>
        <taxon>Caudoviricetes</taxon>
        <taxon>Stackebrandtviridae</taxon>
        <taxon>Schenleyvirinae</taxon>
        <taxon>Dexdertvirus</taxon>
        <taxon>Dexdertvirus GTE6</taxon>
    </lineage>
</organism>
<accession>A0A0K0MWP2</accession>
<evidence type="ECO:0000313" key="2">
    <source>
        <dbReference type="Proteomes" id="UP000202434"/>
    </source>
</evidence>